<sequence length="67" mass="7593">QRKRQGILLPFSQISAFTASIVLLLNIWGGKRSGLSTDPNKEMADVYKCMQALKACEDRWHSAGRLW</sequence>
<keyword evidence="3" id="KW-1185">Reference proteome</keyword>
<keyword evidence="1" id="KW-1133">Transmembrane helix</keyword>
<feature type="non-terminal residue" evidence="2">
    <location>
        <position position="67"/>
    </location>
</feature>
<feature type="transmembrane region" description="Helical" evidence="1">
    <location>
        <begin position="7"/>
        <end position="28"/>
    </location>
</feature>
<proteinExistence type="predicted"/>
<dbReference type="Proteomes" id="UP000799118">
    <property type="component" value="Unassembled WGS sequence"/>
</dbReference>
<evidence type="ECO:0000313" key="3">
    <source>
        <dbReference type="Proteomes" id="UP000799118"/>
    </source>
</evidence>
<feature type="non-terminal residue" evidence="2">
    <location>
        <position position="1"/>
    </location>
</feature>
<evidence type="ECO:0000256" key="1">
    <source>
        <dbReference type="SAM" id="Phobius"/>
    </source>
</evidence>
<protein>
    <submittedName>
        <fullName evidence="2">Uncharacterized protein</fullName>
    </submittedName>
</protein>
<keyword evidence="1" id="KW-0472">Membrane</keyword>
<dbReference type="AlphaFoldDB" id="A0A6A4GGQ5"/>
<name>A0A6A4GGQ5_9AGAR</name>
<dbReference type="EMBL" id="ML770095">
    <property type="protein sequence ID" value="KAE9384691.1"/>
    <property type="molecule type" value="Genomic_DNA"/>
</dbReference>
<accession>A0A6A4GGQ5</accession>
<evidence type="ECO:0000313" key="2">
    <source>
        <dbReference type="EMBL" id="KAE9384691.1"/>
    </source>
</evidence>
<keyword evidence="1" id="KW-0812">Transmembrane</keyword>
<dbReference type="OrthoDB" id="2919778at2759"/>
<gene>
    <name evidence="2" type="ORF">BT96DRAFT_781988</name>
</gene>
<reference evidence="2" key="1">
    <citation type="journal article" date="2019" name="Environ. Microbiol.">
        <title>Fungal ecological strategies reflected in gene transcription - a case study of two litter decomposers.</title>
        <authorList>
            <person name="Barbi F."/>
            <person name="Kohler A."/>
            <person name="Barry K."/>
            <person name="Baskaran P."/>
            <person name="Daum C."/>
            <person name="Fauchery L."/>
            <person name="Ihrmark K."/>
            <person name="Kuo A."/>
            <person name="LaButti K."/>
            <person name="Lipzen A."/>
            <person name="Morin E."/>
            <person name="Grigoriev I.V."/>
            <person name="Henrissat B."/>
            <person name="Lindahl B."/>
            <person name="Martin F."/>
        </authorList>
    </citation>
    <scope>NUCLEOTIDE SEQUENCE</scope>
    <source>
        <strain evidence="2">JB14</strain>
    </source>
</reference>
<organism evidence="2 3">
    <name type="scientific">Gymnopus androsaceus JB14</name>
    <dbReference type="NCBI Taxonomy" id="1447944"/>
    <lineage>
        <taxon>Eukaryota</taxon>
        <taxon>Fungi</taxon>
        <taxon>Dikarya</taxon>
        <taxon>Basidiomycota</taxon>
        <taxon>Agaricomycotina</taxon>
        <taxon>Agaricomycetes</taxon>
        <taxon>Agaricomycetidae</taxon>
        <taxon>Agaricales</taxon>
        <taxon>Marasmiineae</taxon>
        <taxon>Omphalotaceae</taxon>
        <taxon>Gymnopus</taxon>
    </lineage>
</organism>